<name>A0A4S2L488_9HYME</name>
<dbReference type="EMBL" id="QBLH01000142">
    <property type="protein sequence ID" value="TGZ57543.1"/>
    <property type="molecule type" value="Genomic_DNA"/>
</dbReference>
<keyword evidence="4" id="KW-1185">Reference proteome</keyword>
<dbReference type="PANTHER" id="PTHR22133">
    <property type="entry name" value="AT01821P-RELATED"/>
    <property type="match status" value="1"/>
</dbReference>
<evidence type="ECO:0000256" key="1">
    <source>
        <dbReference type="SAM" id="Phobius"/>
    </source>
</evidence>
<keyword evidence="1" id="KW-0812">Transmembrane</keyword>
<feature type="transmembrane region" description="Helical" evidence="1">
    <location>
        <begin position="49"/>
        <end position="74"/>
    </location>
</feature>
<feature type="domain" description="Deltamethrin resistance protein prag01" evidence="2">
    <location>
        <begin position="25"/>
        <end position="76"/>
    </location>
</feature>
<proteinExistence type="predicted"/>
<dbReference type="AlphaFoldDB" id="A0A4S2L488"/>
<dbReference type="Proteomes" id="UP000310200">
    <property type="component" value="Unassembled WGS sequence"/>
</dbReference>
<accession>A0A4S2L488</accession>
<reference evidence="3 4" key="1">
    <citation type="journal article" date="2019" name="Philos. Trans. R. Soc. Lond., B, Biol. Sci.">
        <title>Ant behaviour and brain gene expression of defending hosts depend on the ecological success of the intruding social parasite.</title>
        <authorList>
            <person name="Kaur R."/>
            <person name="Stoldt M."/>
            <person name="Jongepier E."/>
            <person name="Feldmeyer B."/>
            <person name="Menzel F."/>
            <person name="Bornberg-Bauer E."/>
            <person name="Foitzik S."/>
        </authorList>
    </citation>
    <scope>NUCLEOTIDE SEQUENCE [LARGE SCALE GENOMIC DNA]</scope>
    <source>
        <tissue evidence="3">Whole body</tissue>
    </source>
</reference>
<dbReference type="STRING" id="300112.A0A4S2L488"/>
<keyword evidence="1" id="KW-1133">Transmembrane helix</keyword>
<dbReference type="Pfam" id="PF16020">
    <property type="entry name" value="Deltameth_res"/>
    <property type="match status" value="1"/>
</dbReference>
<comment type="caution">
    <text evidence="3">The sequence shown here is derived from an EMBL/GenBank/DDBJ whole genome shotgun (WGS) entry which is preliminary data.</text>
</comment>
<organism evidence="3 4">
    <name type="scientific">Temnothorax longispinosus</name>
    <dbReference type="NCBI Taxonomy" id="300112"/>
    <lineage>
        <taxon>Eukaryota</taxon>
        <taxon>Metazoa</taxon>
        <taxon>Ecdysozoa</taxon>
        <taxon>Arthropoda</taxon>
        <taxon>Hexapoda</taxon>
        <taxon>Insecta</taxon>
        <taxon>Pterygota</taxon>
        <taxon>Neoptera</taxon>
        <taxon>Endopterygota</taxon>
        <taxon>Hymenoptera</taxon>
        <taxon>Apocrita</taxon>
        <taxon>Aculeata</taxon>
        <taxon>Formicoidea</taxon>
        <taxon>Formicidae</taxon>
        <taxon>Myrmicinae</taxon>
        <taxon>Temnothorax</taxon>
    </lineage>
</organism>
<sequence length="83" mass="9228">MQFFDVKGTRSSSSKALDIKPATINDIPGPCGTWKDHYDSRQKVYNAQLIAGLVVLISTITYIKTSGVIFFNFFPPEEPAESK</sequence>
<evidence type="ECO:0000259" key="2">
    <source>
        <dbReference type="Pfam" id="PF16020"/>
    </source>
</evidence>
<evidence type="ECO:0000313" key="4">
    <source>
        <dbReference type="Proteomes" id="UP000310200"/>
    </source>
</evidence>
<protein>
    <recommendedName>
        <fullName evidence="2">Deltamethrin resistance protein prag01 domain-containing protein</fullName>
    </recommendedName>
</protein>
<keyword evidence="1" id="KW-0472">Membrane</keyword>
<evidence type="ECO:0000313" key="3">
    <source>
        <dbReference type="EMBL" id="TGZ57543.1"/>
    </source>
</evidence>
<dbReference type="InterPro" id="IPR031973">
    <property type="entry name" value="Deltameth_res_prag01"/>
</dbReference>
<gene>
    <name evidence="3" type="ORF">DBV15_02324</name>
</gene>
<dbReference type="PANTHER" id="PTHR22133:SF2">
    <property type="entry name" value="AT01821P-RELATED"/>
    <property type="match status" value="1"/>
</dbReference>